<sequence length="235" mass="26411">MDKDFGAVFLYGAGLGNFIWQDLKPLIEFPALFIEYPNREVGEKMNYDLEFDEYIKPAIDQIQKWNKDKLVFVTHSIGGCVGLKLSDYFKERTIGFIGIGSAIPESGKSFVSCLPFPKNLLTPILLSLFGTKPPNKSIEKQLCNDLSPSQTSEVVNRFTPEAKSLYTTKITYHNLPENTLYIKLSKDAGGIEIQDKMIQNLKAEKVETIDSGHLPMMSRPEKLSGILNGFMNQFG</sequence>
<organism evidence="1 2">
    <name type="scientific">Niabella digestorum</name>
    <dbReference type="NCBI Taxonomy" id="3117701"/>
    <lineage>
        <taxon>Bacteria</taxon>
        <taxon>Pseudomonadati</taxon>
        <taxon>Bacteroidota</taxon>
        <taxon>Chitinophagia</taxon>
        <taxon>Chitinophagales</taxon>
        <taxon>Chitinophagaceae</taxon>
        <taxon>Niabella</taxon>
    </lineage>
</organism>
<dbReference type="PANTHER" id="PTHR37017:SF11">
    <property type="entry name" value="ESTERASE_LIPASE_THIOESTERASE DOMAIN-CONTAINING PROTEIN"/>
    <property type="match status" value="1"/>
</dbReference>
<dbReference type="SUPFAM" id="SSF53474">
    <property type="entry name" value="alpha/beta-Hydrolases"/>
    <property type="match status" value="1"/>
</dbReference>
<keyword evidence="2" id="KW-1185">Reference proteome</keyword>
<dbReference type="InterPro" id="IPR052897">
    <property type="entry name" value="Sec-Metab_Biosynth_Hydrolase"/>
</dbReference>
<name>A0ABU7RFA4_9BACT</name>
<dbReference type="Gene3D" id="3.40.50.1820">
    <property type="entry name" value="alpha/beta hydrolase"/>
    <property type="match status" value="1"/>
</dbReference>
<dbReference type="EMBL" id="JAZGLY010000002">
    <property type="protein sequence ID" value="MEE6186672.1"/>
    <property type="molecule type" value="Genomic_DNA"/>
</dbReference>
<accession>A0ABU7RFA4</accession>
<dbReference type="RefSeq" id="WP_330974079.1">
    <property type="nucleotide sequence ID" value="NZ_JAZGLY010000002.1"/>
</dbReference>
<gene>
    <name evidence="1" type="ORF">V2H41_05235</name>
</gene>
<protein>
    <submittedName>
        <fullName evidence="1">Alpha/beta hydrolase</fullName>
    </submittedName>
</protein>
<proteinExistence type="predicted"/>
<dbReference type="GO" id="GO:0016787">
    <property type="term" value="F:hydrolase activity"/>
    <property type="evidence" value="ECO:0007669"/>
    <property type="project" value="UniProtKB-KW"/>
</dbReference>
<reference evidence="1 2" key="1">
    <citation type="submission" date="2024-01" db="EMBL/GenBank/DDBJ databases">
        <title>Niabella digestum sp. nov., isolated from waste digestion system.</title>
        <authorList>
            <person name="Zhang L."/>
        </authorList>
    </citation>
    <scope>NUCLEOTIDE SEQUENCE [LARGE SCALE GENOMIC DNA]</scope>
    <source>
        <strain evidence="1 2">A18</strain>
    </source>
</reference>
<dbReference type="InterPro" id="IPR029058">
    <property type="entry name" value="AB_hydrolase_fold"/>
</dbReference>
<dbReference type="Proteomes" id="UP001357452">
    <property type="component" value="Unassembled WGS sequence"/>
</dbReference>
<dbReference type="PANTHER" id="PTHR37017">
    <property type="entry name" value="AB HYDROLASE-1 DOMAIN-CONTAINING PROTEIN-RELATED"/>
    <property type="match status" value="1"/>
</dbReference>
<keyword evidence="1" id="KW-0378">Hydrolase</keyword>
<evidence type="ECO:0000313" key="2">
    <source>
        <dbReference type="Proteomes" id="UP001357452"/>
    </source>
</evidence>
<evidence type="ECO:0000313" key="1">
    <source>
        <dbReference type="EMBL" id="MEE6186672.1"/>
    </source>
</evidence>
<comment type="caution">
    <text evidence="1">The sequence shown here is derived from an EMBL/GenBank/DDBJ whole genome shotgun (WGS) entry which is preliminary data.</text>
</comment>